<feature type="transmembrane region" description="Helical" evidence="2">
    <location>
        <begin position="663"/>
        <end position="680"/>
    </location>
</feature>
<feature type="transmembrane region" description="Helical" evidence="2">
    <location>
        <begin position="641"/>
        <end position="657"/>
    </location>
</feature>
<gene>
    <name evidence="4" type="ORF">IAA69_07835</name>
</gene>
<dbReference type="Pfam" id="PF06808">
    <property type="entry name" value="DctM"/>
    <property type="match status" value="1"/>
</dbReference>
<keyword evidence="2" id="KW-0472">Membrane</keyword>
<feature type="transmembrane region" description="Helical" evidence="2">
    <location>
        <begin position="79"/>
        <end position="97"/>
    </location>
</feature>
<dbReference type="Proteomes" id="UP000824261">
    <property type="component" value="Unassembled WGS sequence"/>
</dbReference>
<organism evidence="4 5">
    <name type="scientific">Candidatus Aveggerthella stercoripullorum</name>
    <dbReference type="NCBI Taxonomy" id="2840688"/>
    <lineage>
        <taxon>Bacteria</taxon>
        <taxon>Bacillati</taxon>
        <taxon>Actinomycetota</taxon>
        <taxon>Coriobacteriia</taxon>
        <taxon>Eggerthellales</taxon>
        <taxon>Eggerthellaceae</taxon>
        <taxon>Eggerthellaceae incertae sedis</taxon>
        <taxon>Candidatus Aveggerthella</taxon>
    </lineage>
</organism>
<feature type="transmembrane region" description="Helical" evidence="2">
    <location>
        <begin position="609"/>
        <end position="629"/>
    </location>
</feature>
<feature type="transmembrane region" description="Helical" evidence="2">
    <location>
        <begin position="133"/>
        <end position="155"/>
    </location>
</feature>
<keyword evidence="2" id="KW-1133">Transmembrane helix</keyword>
<feature type="transmembrane region" description="Helical" evidence="2">
    <location>
        <begin position="399"/>
        <end position="419"/>
    </location>
</feature>
<dbReference type="AlphaFoldDB" id="A0A9D1A149"/>
<evidence type="ECO:0000313" key="4">
    <source>
        <dbReference type="EMBL" id="HIR02152.1"/>
    </source>
</evidence>
<reference evidence="4" key="1">
    <citation type="submission" date="2020-10" db="EMBL/GenBank/DDBJ databases">
        <authorList>
            <person name="Gilroy R."/>
        </authorList>
    </citation>
    <scope>NUCLEOTIDE SEQUENCE</scope>
    <source>
        <strain evidence="4">ChiGjej1B1-2707</strain>
    </source>
</reference>
<keyword evidence="2" id="KW-0812">Transmembrane</keyword>
<sequence length="752" mass="79827">MAFFKRKKDKDADPGEGVIARVDVDEEIDADAVMRKYDKESNTRIWEGIPKVVVTAFMVVFSVYCLLMTLLSTEQAEARLARFLAFVIVIGFIMYPARKSNHKVNNIPWYDIVLMLLGFGSFMYFAFNVTDILMMGARIEPLHVALGIVGILVLVELCRRCVGLPIIIVVACLVIYALYWQLSTSNNPEFYTALRKVVQKLFYTTSGVIGTPINVCYTYIVLFVIFGAFLERTGIANFFIALANKVAGWSSGGAAKVAVIASALCGMVSGSSVGNVVTTGSVTIPMMKKVGYKPEFAGAVEAAASSGGQIMPPIMGAAAFLMAEYIGIPYMEVATKAIVPALLYFAGIFIAVHLEAKKLGLRGIPRKDLPKGSYLLKNCYLIIPLVLLVWIVTTGTRTMAVSAAISIAAAFVVGFINFLTINWSEREEGATFGSVFAETVKIALLTMADAFAAGAKSTIPVAVACGMAGIIAGCITVTGLASTIINIVVQLAGDWIIIGLVFTMICCLILGMGVPTTANYCIMASTCAPILIQLGINPICAHFFVFYFGIAADITPPVALAAYAASAIAKSRPMMTAVNATKLGIGKFVVPYIFAFSPVLLLVGDDVQLPMVIWNTFTATIGIMGLQCALTNTLFDRHINPVFRILFALGGLGMMIPGPSTDLMGFVLIVIVGGAQFFIARKKGKTVHGWKESDDEALEAAQEAPAQLTAESPETAAATAAVAAVATAAAPSEPAKVSASDSADAGDGKPSA</sequence>
<dbReference type="NCBIfam" id="TIGR02123">
    <property type="entry name" value="TRAP_fused"/>
    <property type="match status" value="1"/>
</dbReference>
<evidence type="ECO:0000256" key="1">
    <source>
        <dbReference type="SAM" id="MobiDB-lite"/>
    </source>
</evidence>
<feature type="domain" description="TRAP C4-dicarboxylate transport system permease DctM subunit" evidence="3">
    <location>
        <begin position="149"/>
        <end position="603"/>
    </location>
</feature>
<feature type="transmembrane region" description="Helical" evidence="2">
    <location>
        <begin position="109"/>
        <end position="127"/>
    </location>
</feature>
<feature type="transmembrane region" description="Helical" evidence="2">
    <location>
        <begin position="375"/>
        <end position="393"/>
    </location>
</feature>
<accession>A0A9D1A149</accession>
<feature type="transmembrane region" description="Helical" evidence="2">
    <location>
        <begin position="52"/>
        <end position="73"/>
    </location>
</feature>
<feature type="transmembrane region" description="Helical" evidence="2">
    <location>
        <begin position="461"/>
        <end position="489"/>
    </location>
</feature>
<proteinExistence type="predicted"/>
<dbReference type="PANTHER" id="PTHR43849">
    <property type="entry name" value="BLL3936 PROTEIN"/>
    <property type="match status" value="1"/>
</dbReference>
<dbReference type="InterPro" id="IPR010656">
    <property type="entry name" value="DctM"/>
</dbReference>
<feature type="transmembrane region" description="Helical" evidence="2">
    <location>
        <begin position="202"/>
        <end position="230"/>
    </location>
</feature>
<name>A0A9D1A149_9ACTN</name>
<dbReference type="InterPro" id="IPR011853">
    <property type="entry name" value="TRAP_DctM-Dct_fused"/>
</dbReference>
<feature type="transmembrane region" description="Helical" evidence="2">
    <location>
        <begin position="337"/>
        <end position="354"/>
    </location>
</feature>
<feature type="transmembrane region" description="Helical" evidence="2">
    <location>
        <begin position="162"/>
        <end position="182"/>
    </location>
</feature>
<evidence type="ECO:0000313" key="5">
    <source>
        <dbReference type="Proteomes" id="UP000824261"/>
    </source>
</evidence>
<feature type="region of interest" description="Disordered" evidence="1">
    <location>
        <begin position="730"/>
        <end position="752"/>
    </location>
</feature>
<dbReference type="EMBL" id="DVGB01000092">
    <property type="protein sequence ID" value="HIR02152.1"/>
    <property type="molecule type" value="Genomic_DNA"/>
</dbReference>
<protein>
    <submittedName>
        <fullName evidence="4">TRAP transporter permease</fullName>
    </submittedName>
</protein>
<feature type="transmembrane region" description="Helical" evidence="2">
    <location>
        <begin position="545"/>
        <end position="565"/>
    </location>
</feature>
<evidence type="ECO:0000256" key="2">
    <source>
        <dbReference type="SAM" id="Phobius"/>
    </source>
</evidence>
<feature type="transmembrane region" description="Helical" evidence="2">
    <location>
        <begin position="495"/>
        <end position="513"/>
    </location>
</feature>
<comment type="caution">
    <text evidence="4">The sequence shown here is derived from an EMBL/GenBank/DDBJ whole genome shotgun (WGS) entry which is preliminary data.</text>
</comment>
<feature type="transmembrane region" description="Helical" evidence="2">
    <location>
        <begin position="585"/>
        <end position="603"/>
    </location>
</feature>
<reference evidence="4" key="2">
    <citation type="journal article" date="2021" name="PeerJ">
        <title>Extensive microbial diversity within the chicken gut microbiome revealed by metagenomics and culture.</title>
        <authorList>
            <person name="Gilroy R."/>
            <person name="Ravi A."/>
            <person name="Getino M."/>
            <person name="Pursley I."/>
            <person name="Horton D.L."/>
            <person name="Alikhan N.F."/>
            <person name="Baker D."/>
            <person name="Gharbi K."/>
            <person name="Hall N."/>
            <person name="Watson M."/>
            <person name="Adriaenssens E.M."/>
            <person name="Foster-Nyarko E."/>
            <person name="Jarju S."/>
            <person name="Secka A."/>
            <person name="Antonio M."/>
            <person name="Oren A."/>
            <person name="Chaudhuri R.R."/>
            <person name="La Ragione R."/>
            <person name="Hildebrand F."/>
            <person name="Pallen M.J."/>
        </authorList>
    </citation>
    <scope>NUCLEOTIDE SEQUENCE</scope>
    <source>
        <strain evidence="4">ChiGjej1B1-2707</strain>
    </source>
</reference>
<evidence type="ECO:0000259" key="3">
    <source>
        <dbReference type="Pfam" id="PF06808"/>
    </source>
</evidence>
<dbReference type="PANTHER" id="PTHR43849:SF2">
    <property type="entry name" value="BLL3936 PROTEIN"/>
    <property type="match status" value="1"/>
</dbReference>